<sequence>MRSSLHLRRSVVLATVASTSLLVVLASNGASAAPKPAPKPTKIASNSSCPTTPGVTPTTVNLGWIGPKTGPAAANYIGSAEAARLRIDQENAKGGVNGRKLVLNIYDDKAAASDQISAVQKALSQDNVFGLTAQTSQTAMYPTLKDQGIPVTGFSNPAFGTDNNAFGTTGATVSSNPAIASTGTLEKLKAMGVTKIANINHVSTGASASGNATAGLIPLVGGLTQVLRIADEPQGTHDATSTALRIKNSGADGAVIVGYIDGGISIMQALKQQGVTLKGVSIVGLSDPASLKAANGSLDGALGTNYGTVPIGVPRPAVRTFTNAMKAVGLNPYVSAAPQGYVGADLLISGLKVAGKCPTRASFISGLRNVTSWDGSGLIPEKISFKGPGIMPNGNPAVCGWFMIAKGTDLIADPKPTCGAKYIDTASGKVLLGG</sequence>
<dbReference type="EMBL" id="CAFBMO010000026">
    <property type="protein sequence ID" value="CAB4906489.1"/>
    <property type="molecule type" value="Genomic_DNA"/>
</dbReference>
<dbReference type="InterPro" id="IPR028082">
    <property type="entry name" value="Peripla_BP_I"/>
</dbReference>
<feature type="region of interest" description="Disordered" evidence="2">
    <location>
        <begin position="30"/>
        <end position="52"/>
    </location>
</feature>
<dbReference type="PANTHER" id="PTHR30483:SF6">
    <property type="entry name" value="PERIPLASMIC BINDING PROTEIN OF ABC TRANSPORTER FOR NATURAL AMINO ACIDS"/>
    <property type="match status" value="1"/>
</dbReference>
<dbReference type="EMBL" id="CAEZWR010000098">
    <property type="protein sequence ID" value="CAB4667631.1"/>
    <property type="molecule type" value="Genomic_DNA"/>
</dbReference>
<dbReference type="PANTHER" id="PTHR30483">
    <property type="entry name" value="LEUCINE-SPECIFIC-BINDING PROTEIN"/>
    <property type="match status" value="1"/>
</dbReference>
<accession>A0A6J6M0T7</accession>
<dbReference type="AlphaFoldDB" id="A0A6J6M0T7"/>
<evidence type="ECO:0000259" key="3">
    <source>
        <dbReference type="Pfam" id="PF13458"/>
    </source>
</evidence>
<gene>
    <name evidence="4" type="ORF">UFOPK2282_00906</name>
    <name evidence="5" type="ORF">UFOPK3576_00796</name>
</gene>
<dbReference type="CDD" id="cd06341">
    <property type="entry name" value="PBP1_ABC_ligand_binding-like"/>
    <property type="match status" value="1"/>
</dbReference>
<organism evidence="4">
    <name type="scientific">freshwater metagenome</name>
    <dbReference type="NCBI Taxonomy" id="449393"/>
    <lineage>
        <taxon>unclassified sequences</taxon>
        <taxon>metagenomes</taxon>
        <taxon>ecological metagenomes</taxon>
    </lineage>
</organism>
<evidence type="ECO:0000313" key="5">
    <source>
        <dbReference type="EMBL" id="CAB4906489.1"/>
    </source>
</evidence>
<reference evidence="4" key="1">
    <citation type="submission" date="2020-05" db="EMBL/GenBank/DDBJ databases">
        <authorList>
            <person name="Chiriac C."/>
            <person name="Salcher M."/>
            <person name="Ghai R."/>
            <person name="Kavagutti S V."/>
        </authorList>
    </citation>
    <scope>NUCLEOTIDE SEQUENCE</scope>
</reference>
<dbReference type="InterPro" id="IPR028081">
    <property type="entry name" value="Leu-bd"/>
</dbReference>
<feature type="domain" description="Leucine-binding protein" evidence="3">
    <location>
        <begin position="59"/>
        <end position="379"/>
    </location>
</feature>
<dbReference type="Gene3D" id="3.40.50.2300">
    <property type="match status" value="2"/>
</dbReference>
<evidence type="ECO:0000256" key="1">
    <source>
        <dbReference type="ARBA" id="ARBA00022729"/>
    </source>
</evidence>
<dbReference type="InterPro" id="IPR051010">
    <property type="entry name" value="BCAA_transport"/>
</dbReference>
<dbReference type="Pfam" id="PF13458">
    <property type="entry name" value="Peripla_BP_6"/>
    <property type="match status" value="1"/>
</dbReference>
<proteinExistence type="predicted"/>
<evidence type="ECO:0000256" key="2">
    <source>
        <dbReference type="SAM" id="MobiDB-lite"/>
    </source>
</evidence>
<protein>
    <submittedName>
        <fullName evidence="4">Unannotated protein</fullName>
    </submittedName>
</protein>
<keyword evidence="1" id="KW-0732">Signal</keyword>
<name>A0A6J6M0T7_9ZZZZ</name>
<dbReference type="SUPFAM" id="SSF53822">
    <property type="entry name" value="Periplasmic binding protein-like I"/>
    <property type="match status" value="1"/>
</dbReference>
<evidence type="ECO:0000313" key="4">
    <source>
        <dbReference type="EMBL" id="CAB4667631.1"/>
    </source>
</evidence>